<dbReference type="AlphaFoldDB" id="A0A9P4MI11"/>
<accession>A0A9P4MI11</accession>
<keyword evidence="3" id="KW-1185">Reference proteome</keyword>
<dbReference type="EMBL" id="ML996084">
    <property type="protein sequence ID" value="KAF2153777.1"/>
    <property type="molecule type" value="Genomic_DNA"/>
</dbReference>
<feature type="compositionally biased region" description="Gly residues" evidence="1">
    <location>
        <begin position="47"/>
        <end position="56"/>
    </location>
</feature>
<evidence type="ECO:0000313" key="2">
    <source>
        <dbReference type="EMBL" id="KAF2153777.1"/>
    </source>
</evidence>
<evidence type="ECO:0000313" key="3">
    <source>
        <dbReference type="Proteomes" id="UP000799439"/>
    </source>
</evidence>
<feature type="compositionally biased region" description="Basic and acidic residues" evidence="1">
    <location>
        <begin position="262"/>
        <end position="271"/>
    </location>
</feature>
<name>A0A9P4MI11_9PEZI</name>
<gene>
    <name evidence="2" type="ORF">K461DRAFT_276827</name>
</gene>
<reference evidence="2" key="1">
    <citation type="journal article" date="2020" name="Stud. Mycol.">
        <title>101 Dothideomycetes genomes: a test case for predicting lifestyles and emergence of pathogens.</title>
        <authorList>
            <person name="Haridas S."/>
            <person name="Albert R."/>
            <person name="Binder M."/>
            <person name="Bloem J."/>
            <person name="Labutti K."/>
            <person name="Salamov A."/>
            <person name="Andreopoulos B."/>
            <person name="Baker S."/>
            <person name="Barry K."/>
            <person name="Bills G."/>
            <person name="Bluhm B."/>
            <person name="Cannon C."/>
            <person name="Castanera R."/>
            <person name="Culley D."/>
            <person name="Daum C."/>
            <person name="Ezra D."/>
            <person name="Gonzalez J."/>
            <person name="Henrissat B."/>
            <person name="Kuo A."/>
            <person name="Liang C."/>
            <person name="Lipzen A."/>
            <person name="Lutzoni F."/>
            <person name="Magnuson J."/>
            <person name="Mondo S."/>
            <person name="Nolan M."/>
            <person name="Ohm R."/>
            <person name="Pangilinan J."/>
            <person name="Park H.-J."/>
            <person name="Ramirez L."/>
            <person name="Alfaro M."/>
            <person name="Sun H."/>
            <person name="Tritt A."/>
            <person name="Yoshinaga Y."/>
            <person name="Zwiers L.-H."/>
            <person name="Turgeon B."/>
            <person name="Goodwin S."/>
            <person name="Spatafora J."/>
            <person name="Crous P."/>
            <person name="Grigoriev I."/>
        </authorList>
    </citation>
    <scope>NUCLEOTIDE SEQUENCE</scope>
    <source>
        <strain evidence="2">CBS 260.36</strain>
    </source>
</reference>
<comment type="caution">
    <text evidence="2">The sequence shown here is derived from an EMBL/GenBank/DDBJ whole genome shotgun (WGS) entry which is preliminary data.</text>
</comment>
<proteinExistence type="predicted"/>
<protein>
    <submittedName>
        <fullName evidence="2">Uncharacterized protein</fullName>
    </submittedName>
</protein>
<organism evidence="2 3">
    <name type="scientific">Myriangium duriaei CBS 260.36</name>
    <dbReference type="NCBI Taxonomy" id="1168546"/>
    <lineage>
        <taxon>Eukaryota</taxon>
        <taxon>Fungi</taxon>
        <taxon>Dikarya</taxon>
        <taxon>Ascomycota</taxon>
        <taxon>Pezizomycotina</taxon>
        <taxon>Dothideomycetes</taxon>
        <taxon>Dothideomycetidae</taxon>
        <taxon>Myriangiales</taxon>
        <taxon>Myriangiaceae</taxon>
        <taxon>Myriangium</taxon>
    </lineage>
</organism>
<sequence>MSVGTFLRTITKTRPLPPKTIHIPPPIIVPGLGPNIDHEVPRLGAPGDPGGAGNPGGLPDPEPVPIGGEDEPPPEIDWDKIFDPGPDPLLPDPAEEWSYLFQGWCVHSGHLLVQLGRKATGKQLVKYQGSWLAYVITTFPRYTLSLKRLLHYLEEWKDLFGVISFELKTPEAIPAIDVKDFGDSQMLLDKLIAQLKGFSNCKWTGFMTGQVAANPAIGQGGNHNNSKGGLKGYPSSHGRSGGDNNSDQSGDDDEDFNPGDAADNRPDQEQSRQRQWELLFLAWRTDLINFLYAIRNDTNRAQIDLLVPQLRTGPAVGSNRAQINAELTVWDLTLQLIRQQTDFNLLPVANLDHRLNTIVGNELLNLRNRLTHLVTLFPNYQWHGDPQG</sequence>
<feature type="region of interest" description="Disordered" evidence="1">
    <location>
        <begin position="34"/>
        <end position="74"/>
    </location>
</feature>
<evidence type="ECO:0000256" key="1">
    <source>
        <dbReference type="SAM" id="MobiDB-lite"/>
    </source>
</evidence>
<dbReference type="Proteomes" id="UP000799439">
    <property type="component" value="Unassembled WGS sequence"/>
</dbReference>
<feature type="region of interest" description="Disordered" evidence="1">
    <location>
        <begin position="217"/>
        <end position="271"/>
    </location>
</feature>